<dbReference type="EMBL" id="CACRXK020004633">
    <property type="protein sequence ID" value="CAB4003448.1"/>
    <property type="molecule type" value="Genomic_DNA"/>
</dbReference>
<reference evidence="2" key="1">
    <citation type="submission" date="2020-04" db="EMBL/GenBank/DDBJ databases">
        <authorList>
            <person name="Alioto T."/>
            <person name="Alioto T."/>
            <person name="Gomez Garrido J."/>
        </authorList>
    </citation>
    <scope>NUCLEOTIDE SEQUENCE</scope>
    <source>
        <strain evidence="2">A484AB</strain>
    </source>
</reference>
<protein>
    <submittedName>
        <fullName evidence="2">Uncharacterized protein</fullName>
    </submittedName>
</protein>
<evidence type="ECO:0000313" key="2">
    <source>
        <dbReference type="EMBL" id="CAB4003448.1"/>
    </source>
</evidence>
<feature type="region of interest" description="Disordered" evidence="1">
    <location>
        <begin position="317"/>
        <end position="345"/>
    </location>
</feature>
<feature type="compositionally biased region" description="Low complexity" evidence="1">
    <location>
        <begin position="148"/>
        <end position="167"/>
    </location>
</feature>
<dbReference type="PANTHER" id="PTHR47331">
    <property type="entry name" value="PHD-TYPE DOMAIN-CONTAINING PROTEIN"/>
    <property type="match status" value="1"/>
</dbReference>
<feature type="region of interest" description="Disordered" evidence="1">
    <location>
        <begin position="148"/>
        <end position="172"/>
    </location>
</feature>
<organism evidence="2 3">
    <name type="scientific">Paramuricea clavata</name>
    <name type="common">Red gorgonian</name>
    <name type="synonym">Violescent sea-whip</name>
    <dbReference type="NCBI Taxonomy" id="317549"/>
    <lineage>
        <taxon>Eukaryota</taxon>
        <taxon>Metazoa</taxon>
        <taxon>Cnidaria</taxon>
        <taxon>Anthozoa</taxon>
        <taxon>Octocorallia</taxon>
        <taxon>Malacalcyonacea</taxon>
        <taxon>Plexauridae</taxon>
        <taxon>Paramuricea</taxon>
    </lineage>
</organism>
<evidence type="ECO:0000313" key="3">
    <source>
        <dbReference type="Proteomes" id="UP001152795"/>
    </source>
</evidence>
<dbReference type="Proteomes" id="UP001152795">
    <property type="component" value="Unassembled WGS sequence"/>
</dbReference>
<keyword evidence="3" id="KW-1185">Reference proteome</keyword>
<evidence type="ECO:0000256" key="1">
    <source>
        <dbReference type="SAM" id="MobiDB-lite"/>
    </source>
</evidence>
<accession>A0A7D9E8P9</accession>
<name>A0A7D9E8P9_PARCT</name>
<comment type="caution">
    <text evidence="2">The sequence shown here is derived from an EMBL/GenBank/DDBJ whole genome shotgun (WGS) entry which is preliminary data.</text>
</comment>
<dbReference type="AlphaFoldDB" id="A0A7D9E8P9"/>
<proteinExistence type="predicted"/>
<sequence>MNSDDINFQEPPSEHGLQFNDAILNERIFSSKRSRAGFLGAITRVRGQIEILLSNVENAQTVQIQLQRYDDAWRKFEDAHNGYLSLISPHSLVFSDAVQQYNQLYTEKAIFSNRVSNYLQNCEENPTNYVSPNVTLSTIQKEHVYAESVTSNRSSISKTSSQSSRSSAQEKRVQAAKAKLTLRLAENERNRVLEGEFRLQDIERKQRELEMQQKLEEEELKRTRRIETLKQETNRELAEARQQAALANLEAELQEQFDSYVEVDMELESEIGGRISSEPAEVISHTHLHKVQNPDKVTTGMAARYFSRTDKTYPSVFNSDPQHEGNPFSSTPATVNEPTQPDVIRPEPWRTLAPEYAWGAQVPSYPNVPSRGGPQRIPPNPPYFLGGEAKEAVKSFESVKGGVYEAMKILEKRYGKRCLIVNSILDGLTKGPAIPSRDRTTLRKFADEAASTNATLKSLCCLNKVNQGNLVEMLRRLPKYLRERFAVVACDLEAKEDRFPTLNDFASFLDKWANVANHPINASNTDQQEGPGLAKGKMKYGAKMAWAMGVQGDDSRNIYKSAKVTTPCPCCSQAHPIYRCELFKEPLKETNEEKDKNIELPTVTSSIATSKAHHAVLLRVIPVRVIGE</sequence>
<gene>
    <name evidence="2" type="ORF">PACLA_8A020467</name>
</gene>
<feature type="compositionally biased region" description="Polar residues" evidence="1">
    <location>
        <begin position="327"/>
        <end position="339"/>
    </location>
</feature>